<reference evidence="2 3" key="1">
    <citation type="submission" date="2020-04" db="EMBL/GenBank/DDBJ databases">
        <title>MicrobeNet Type strains.</title>
        <authorList>
            <person name="Nicholson A.C."/>
        </authorList>
    </citation>
    <scope>NUCLEOTIDE SEQUENCE [LARGE SCALE GENOMIC DNA]</scope>
    <source>
        <strain evidence="2 3">ATCC 23612</strain>
    </source>
</reference>
<protein>
    <submittedName>
        <fullName evidence="2">Helix-turn-helix domain-containing protein</fullName>
    </submittedName>
</protein>
<gene>
    <name evidence="2" type="ORF">HGB44_17835</name>
</gene>
<dbReference type="Pfam" id="PF19054">
    <property type="entry name" value="DUF5753"/>
    <property type="match status" value="1"/>
</dbReference>
<sequence>MASPTVGRRRLGIELRKLREQKKLTMERVAEDSGLSEPTLSRVENGKRVLKQVELRGLLDLYGVSDPVQQQRLRDMAKVAAEDAWWDQYNDVLPSGLGSYVGLEAEAIALRSYSDHLVHGLLQTADYCRAVIDAGDHRAGEETVESRIRLRMQRQDLLRKRRPPLLRAIMDEAAIRRPIGGRSTMAAQLRHLVEAAESPDVSVQIIPFALGAHSGIDGRFTLLEFDDSEVHQHVYVESVAGNIFIQKRQAVAEFRERFDRLQMEALSPQESLTLITKAAEEYER</sequence>
<evidence type="ECO:0000313" key="3">
    <source>
        <dbReference type="Proteomes" id="UP000553209"/>
    </source>
</evidence>
<dbReference type="EMBL" id="JAAXPG010000016">
    <property type="protein sequence ID" value="NKY99511.1"/>
    <property type="molecule type" value="Genomic_DNA"/>
</dbReference>
<keyword evidence="3" id="KW-1185">Reference proteome</keyword>
<dbReference type="InterPro" id="IPR043917">
    <property type="entry name" value="DUF5753"/>
</dbReference>
<dbReference type="InterPro" id="IPR010982">
    <property type="entry name" value="Lambda_DNA-bd_dom_sf"/>
</dbReference>
<name>A0A7X6MDH7_9ACTN</name>
<accession>A0A7X6MDH7</accession>
<dbReference type="PROSITE" id="PS50943">
    <property type="entry name" value="HTH_CROC1"/>
    <property type="match status" value="1"/>
</dbReference>
<evidence type="ECO:0000313" key="2">
    <source>
        <dbReference type="EMBL" id="NKY99511.1"/>
    </source>
</evidence>
<proteinExistence type="predicted"/>
<dbReference type="AlphaFoldDB" id="A0A7X6MDH7"/>
<comment type="caution">
    <text evidence="2">The sequence shown here is derived from an EMBL/GenBank/DDBJ whole genome shotgun (WGS) entry which is preliminary data.</text>
</comment>
<feature type="domain" description="HTH cro/C1-type" evidence="1">
    <location>
        <begin position="15"/>
        <end position="70"/>
    </location>
</feature>
<dbReference type="Gene3D" id="1.10.260.40">
    <property type="entry name" value="lambda repressor-like DNA-binding domains"/>
    <property type="match status" value="1"/>
</dbReference>
<dbReference type="RefSeq" id="WP_061081297.1">
    <property type="nucleotide sequence ID" value="NZ_JAAXPG010000016.1"/>
</dbReference>
<dbReference type="Proteomes" id="UP000553209">
    <property type="component" value="Unassembled WGS sequence"/>
</dbReference>
<organism evidence="2 3">
    <name type="scientific">Nocardiopsis alborubida</name>
    <dbReference type="NCBI Taxonomy" id="146802"/>
    <lineage>
        <taxon>Bacteria</taxon>
        <taxon>Bacillati</taxon>
        <taxon>Actinomycetota</taxon>
        <taxon>Actinomycetes</taxon>
        <taxon>Streptosporangiales</taxon>
        <taxon>Nocardiopsidaceae</taxon>
        <taxon>Nocardiopsis</taxon>
    </lineage>
</organism>
<dbReference type="InterPro" id="IPR001387">
    <property type="entry name" value="Cro/C1-type_HTH"/>
</dbReference>
<dbReference type="SMART" id="SM00530">
    <property type="entry name" value="HTH_XRE"/>
    <property type="match status" value="1"/>
</dbReference>
<dbReference type="Pfam" id="PF13560">
    <property type="entry name" value="HTH_31"/>
    <property type="match status" value="1"/>
</dbReference>
<evidence type="ECO:0000259" key="1">
    <source>
        <dbReference type="PROSITE" id="PS50943"/>
    </source>
</evidence>
<dbReference type="SUPFAM" id="SSF47413">
    <property type="entry name" value="lambda repressor-like DNA-binding domains"/>
    <property type="match status" value="1"/>
</dbReference>
<dbReference type="CDD" id="cd00093">
    <property type="entry name" value="HTH_XRE"/>
    <property type="match status" value="1"/>
</dbReference>
<dbReference type="GO" id="GO:0003677">
    <property type="term" value="F:DNA binding"/>
    <property type="evidence" value="ECO:0007669"/>
    <property type="project" value="InterPro"/>
</dbReference>